<gene>
    <name evidence="3" type="ORF">MONBRDRAFT_10861</name>
</gene>
<dbReference type="EMBL" id="CH991565">
    <property type="protein sequence ID" value="EDQ86581.1"/>
    <property type="molecule type" value="Genomic_DNA"/>
</dbReference>
<feature type="compositionally biased region" description="Basic and acidic residues" evidence="2">
    <location>
        <begin position="577"/>
        <end position="604"/>
    </location>
</feature>
<dbReference type="Proteomes" id="UP000001357">
    <property type="component" value="Unassembled WGS sequence"/>
</dbReference>
<accession>A9V7G2</accession>
<feature type="repeat" description="TPR" evidence="1">
    <location>
        <begin position="62"/>
        <end position="95"/>
    </location>
</feature>
<dbReference type="GeneID" id="5893952"/>
<dbReference type="RefSeq" id="XP_001748694.1">
    <property type="nucleotide sequence ID" value="XM_001748642.1"/>
</dbReference>
<name>A9V7G2_MONBE</name>
<dbReference type="SMART" id="SM00028">
    <property type="entry name" value="TPR"/>
    <property type="match status" value="4"/>
</dbReference>
<sequence>MMPPPAVVERLLARRDRLTARAIVSLGAALLMAGRFDEAIDLLEALLDDVNTGRKQAYDDFANAYFNLGIAYSALERHEDAIVAQRQALRLFERSEDDDGVLLAAVNAAGALLAHQRYDQVLQLLQPRLTMWESGQNLPADISELPLAYAFAAQAAYKLRNLELARSLFLSASSIAPAGTTYLAQLHNNISAVLLLLGTSLDPPDLPTHALLRVFSRVAFSFSSHSLAAGLRRGQTGMMRLWNMPAWPGICCQRMRWRVTPWIVPTLPATSPPVWFVSSRLLVMRNICFSQPARPRISSPPSCAYQLPNAPPHLPNQANLSQFEEALQHLHVAWESLSTLNRPLHAARCLEDMGAVRFHLGDLHGSLRLYQEVLGMALRLDDAELRERVEQATFMAWNALQTHDQLRHRLRSHGAANEGDFGPTRPDGLAVGETPRPDIRHGPPSASYADAAVQLPPRPHTSQLVRSGTKPLSPPLTSTRPVSMSVAYEELFQKVTTPNSSRPATAAHDPDHDRDNHLRPTSLPESTDMPLSPVRADPQRSSGTVGFVSPLPDSEGPARNASQRRRPPPTPMPRLPIHLDDSLSDDRTAAHPHIPDRLIVEPRTSHGPPQRSRACAVM</sequence>
<organism evidence="3 4">
    <name type="scientific">Monosiga brevicollis</name>
    <name type="common">Choanoflagellate</name>
    <dbReference type="NCBI Taxonomy" id="81824"/>
    <lineage>
        <taxon>Eukaryota</taxon>
        <taxon>Choanoflagellata</taxon>
        <taxon>Craspedida</taxon>
        <taxon>Salpingoecidae</taxon>
        <taxon>Monosiga</taxon>
    </lineage>
</organism>
<dbReference type="PROSITE" id="PS50005">
    <property type="entry name" value="TPR"/>
    <property type="match status" value="1"/>
</dbReference>
<dbReference type="InParanoid" id="A9V7G2"/>
<protein>
    <submittedName>
        <fullName evidence="3">Uncharacterized protein</fullName>
    </submittedName>
</protein>
<feature type="compositionally biased region" description="Basic and acidic residues" evidence="2">
    <location>
        <begin position="508"/>
        <end position="518"/>
    </location>
</feature>
<reference evidence="3 4" key="1">
    <citation type="journal article" date="2008" name="Nature">
        <title>The genome of the choanoflagellate Monosiga brevicollis and the origin of metazoans.</title>
        <authorList>
            <consortium name="JGI Sequencing"/>
            <person name="King N."/>
            <person name="Westbrook M.J."/>
            <person name="Young S.L."/>
            <person name="Kuo A."/>
            <person name="Abedin M."/>
            <person name="Chapman J."/>
            <person name="Fairclough S."/>
            <person name="Hellsten U."/>
            <person name="Isogai Y."/>
            <person name="Letunic I."/>
            <person name="Marr M."/>
            <person name="Pincus D."/>
            <person name="Putnam N."/>
            <person name="Rokas A."/>
            <person name="Wright K.J."/>
            <person name="Zuzow R."/>
            <person name="Dirks W."/>
            <person name="Good M."/>
            <person name="Goodstein D."/>
            <person name="Lemons D."/>
            <person name="Li W."/>
            <person name="Lyons J.B."/>
            <person name="Morris A."/>
            <person name="Nichols S."/>
            <person name="Richter D.J."/>
            <person name="Salamov A."/>
            <person name="Bork P."/>
            <person name="Lim W.A."/>
            <person name="Manning G."/>
            <person name="Miller W.T."/>
            <person name="McGinnis W."/>
            <person name="Shapiro H."/>
            <person name="Tjian R."/>
            <person name="Grigoriev I.V."/>
            <person name="Rokhsar D."/>
        </authorList>
    </citation>
    <scope>NUCLEOTIDE SEQUENCE [LARGE SCALE GENOMIC DNA]</scope>
    <source>
        <strain evidence="4">MX1 / ATCC 50154</strain>
    </source>
</reference>
<dbReference type="InterPro" id="IPR019734">
    <property type="entry name" value="TPR_rpt"/>
</dbReference>
<dbReference type="InterPro" id="IPR011990">
    <property type="entry name" value="TPR-like_helical_dom_sf"/>
</dbReference>
<keyword evidence="1" id="KW-0802">TPR repeat</keyword>
<dbReference type="AlphaFoldDB" id="A9V7G2"/>
<feature type="region of interest" description="Disordered" evidence="2">
    <location>
        <begin position="495"/>
        <end position="618"/>
    </location>
</feature>
<dbReference type="KEGG" id="mbr:MONBRDRAFT_10861"/>
<keyword evidence="4" id="KW-1185">Reference proteome</keyword>
<dbReference type="Pfam" id="PF13424">
    <property type="entry name" value="TPR_12"/>
    <property type="match status" value="1"/>
</dbReference>
<dbReference type="Gene3D" id="1.25.40.10">
    <property type="entry name" value="Tetratricopeptide repeat domain"/>
    <property type="match status" value="2"/>
</dbReference>
<evidence type="ECO:0000313" key="4">
    <source>
        <dbReference type="Proteomes" id="UP000001357"/>
    </source>
</evidence>
<feature type="region of interest" description="Disordered" evidence="2">
    <location>
        <begin position="414"/>
        <end position="481"/>
    </location>
</feature>
<proteinExistence type="predicted"/>
<dbReference type="SUPFAM" id="SSF48452">
    <property type="entry name" value="TPR-like"/>
    <property type="match status" value="2"/>
</dbReference>
<evidence type="ECO:0000256" key="1">
    <source>
        <dbReference type="PROSITE-ProRule" id="PRU00339"/>
    </source>
</evidence>
<evidence type="ECO:0000313" key="3">
    <source>
        <dbReference type="EMBL" id="EDQ86581.1"/>
    </source>
</evidence>
<evidence type="ECO:0000256" key="2">
    <source>
        <dbReference type="SAM" id="MobiDB-lite"/>
    </source>
</evidence>